<accession>A0A5C6FQ62</accession>
<evidence type="ECO:0000256" key="1">
    <source>
        <dbReference type="SAM" id="Phobius"/>
    </source>
</evidence>
<evidence type="ECO:0000313" key="3">
    <source>
        <dbReference type="Proteomes" id="UP000316476"/>
    </source>
</evidence>
<comment type="caution">
    <text evidence="2">The sequence shown here is derived from an EMBL/GenBank/DDBJ whole genome shotgun (WGS) entry which is preliminary data.</text>
</comment>
<feature type="transmembrane region" description="Helical" evidence="1">
    <location>
        <begin position="109"/>
        <end position="125"/>
    </location>
</feature>
<dbReference type="Pfam" id="PF04304">
    <property type="entry name" value="DUF454"/>
    <property type="match status" value="1"/>
</dbReference>
<dbReference type="AlphaFoldDB" id="A0A5C6FQ62"/>
<feature type="transmembrane region" description="Helical" evidence="1">
    <location>
        <begin position="16"/>
        <end position="38"/>
    </location>
</feature>
<name>A0A5C6FQ62_9PLAN</name>
<dbReference type="Proteomes" id="UP000316476">
    <property type="component" value="Unassembled WGS sequence"/>
</dbReference>
<dbReference type="EMBL" id="SJPZ01000002">
    <property type="protein sequence ID" value="TWU62221.1"/>
    <property type="molecule type" value="Genomic_DNA"/>
</dbReference>
<organism evidence="2 3">
    <name type="scientific">Crateriforma conspicua</name>
    <dbReference type="NCBI Taxonomy" id="2527996"/>
    <lineage>
        <taxon>Bacteria</taxon>
        <taxon>Pseudomonadati</taxon>
        <taxon>Planctomycetota</taxon>
        <taxon>Planctomycetia</taxon>
        <taxon>Planctomycetales</taxon>
        <taxon>Planctomycetaceae</taxon>
        <taxon>Crateriforma</taxon>
    </lineage>
</organism>
<evidence type="ECO:0000313" key="2">
    <source>
        <dbReference type="EMBL" id="TWU62221.1"/>
    </source>
</evidence>
<sequence>MSAPRPIETVHGIRRVLYWVMAGLFFALAMIGIVLPGIPTTPFLLLMCYFLIRVSPTLHAKAMRWPVVGGPLRDWREQGGVRPRVKVLAITMVVMLVGTTLVLSNLPTIIKAVIFLAAAYGIYVVRRLPTARAELVPSND</sequence>
<dbReference type="PANTHER" id="PTHR35813:SF1">
    <property type="entry name" value="INNER MEMBRANE PROTEIN YBAN"/>
    <property type="match status" value="1"/>
</dbReference>
<gene>
    <name evidence="2" type="primary">ybaN</name>
    <name evidence="2" type="ORF">V7x_39500</name>
</gene>
<dbReference type="InterPro" id="IPR007401">
    <property type="entry name" value="DUF454"/>
</dbReference>
<dbReference type="GO" id="GO:0005886">
    <property type="term" value="C:plasma membrane"/>
    <property type="evidence" value="ECO:0007669"/>
    <property type="project" value="TreeGrafter"/>
</dbReference>
<proteinExistence type="predicted"/>
<protein>
    <submittedName>
        <fullName evidence="2">Inner membrane protein YbaN</fullName>
    </submittedName>
</protein>
<keyword evidence="1" id="KW-0472">Membrane</keyword>
<keyword evidence="1" id="KW-1133">Transmembrane helix</keyword>
<dbReference type="OrthoDB" id="275781at2"/>
<keyword evidence="1" id="KW-0812">Transmembrane</keyword>
<dbReference type="RefSeq" id="WP_146414932.1">
    <property type="nucleotide sequence ID" value="NZ_SJPZ01000002.1"/>
</dbReference>
<reference evidence="2 3" key="1">
    <citation type="submission" date="2019-02" db="EMBL/GenBank/DDBJ databases">
        <title>Deep-cultivation of Planctomycetes and their phenomic and genomic characterization uncovers novel biology.</title>
        <authorList>
            <person name="Wiegand S."/>
            <person name="Jogler M."/>
            <person name="Boedeker C."/>
            <person name="Pinto D."/>
            <person name="Vollmers J."/>
            <person name="Rivas-Marin E."/>
            <person name="Kohn T."/>
            <person name="Peeters S.H."/>
            <person name="Heuer A."/>
            <person name="Rast P."/>
            <person name="Oberbeckmann S."/>
            <person name="Bunk B."/>
            <person name="Jeske O."/>
            <person name="Meyerdierks A."/>
            <person name="Storesund J.E."/>
            <person name="Kallscheuer N."/>
            <person name="Luecker S."/>
            <person name="Lage O.M."/>
            <person name="Pohl T."/>
            <person name="Merkel B.J."/>
            <person name="Hornburger P."/>
            <person name="Mueller R.-W."/>
            <person name="Bruemmer F."/>
            <person name="Labrenz M."/>
            <person name="Spormann A.M."/>
            <person name="Op Den Camp H."/>
            <person name="Overmann J."/>
            <person name="Amann R."/>
            <person name="Jetten M.S.M."/>
            <person name="Mascher T."/>
            <person name="Medema M.H."/>
            <person name="Devos D.P."/>
            <person name="Kaster A.-K."/>
            <person name="Ovreas L."/>
            <person name="Rohde M."/>
            <person name="Galperin M.Y."/>
            <person name="Jogler C."/>
        </authorList>
    </citation>
    <scope>NUCLEOTIDE SEQUENCE [LARGE SCALE GENOMIC DNA]</scope>
    <source>
        <strain evidence="2 3">V7</strain>
    </source>
</reference>
<dbReference type="PANTHER" id="PTHR35813">
    <property type="entry name" value="INNER MEMBRANE PROTEIN YBAN"/>
    <property type="match status" value="1"/>
</dbReference>